<evidence type="ECO:0000313" key="1">
    <source>
        <dbReference type="EMBL" id="KAF2672382.1"/>
    </source>
</evidence>
<dbReference type="AlphaFoldDB" id="A0A6A6UJJ1"/>
<reference evidence="1" key="1">
    <citation type="journal article" date="2020" name="Stud. Mycol.">
        <title>101 Dothideomycetes genomes: a test case for predicting lifestyles and emergence of pathogens.</title>
        <authorList>
            <person name="Haridas S."/>
            <person name="Albert R."/>
            <person name="Binder M."/>
            <person name="Bloem J."/>
            <person name="Labutti K."/>
            <person name="Salamov A."/>
            <person name="Andreopoulos B."/>
            <person name="Baker S."/>
            <person name="Barry K."/>
            <person name="Bills G."/>
            <person name="Bluhm B."/>
            <person name="Cannon C."/>
            <person name="Castanera R."/>
            <person name="Culley D."/>
            <person name="Daum C."/>
            <person name="Ezra D."/>
            <person name="Gonzalez J."/>
            <person name="Henrissat B."/>
            <person name="Kuo A."/>
            <person name="Liang C."/>
            <person name="Lipzen A."/>
            <person name="Lutzoni F."/>
            <person name="Magnuson J."/>
            <person name="Mondo S."/>
            <person name="Nolan M."/>
            <person name="Ohm R."/>
            <person name="Pangilinan J."/>
            <person name="Park H.-J."/>
            <person name="Ramirez L."/>
            <person name="Alfaro M."/>
            <person name="Sun H."/>
            <person name="Tritt A."/>
            <person name="Yoshinaga Y."/>
            <person name="Zwiers L.-H."/>
            <person name="Turgeon B."/>
            <person name="Goodwin S."/>
            <person name="Spatafora J."/>
            <person name="Crous P."/>
            <person name="Grigoriev I."/>
        </authorList>
    </citation>
    <scope>NUCLEOTIDE SEQUENCE</scope>
    <source>
        <strain evidence="1">CBS 115976</strain>
    </source>
</reference>
<gene>
    <name evidence="1" type="ORF">BT63DRAFT_194852</name>
</gene>
<dbReference type="Proteomes" id="UP000799302">
    <property type="component" value="Unassembled WGS sequence"/>
</dbReference>
<protein>
    <submittedName>
        <fullName evidence="1">Uncharacterized protein</fullName>
    </submittedName>
</protein>
<dbReference type="EMBL" id="MU004232">
    <property type="protein sequence ID" value="KAF2672382.1"/>
    <property type="molecule type" value="Genomic_DNA"/>
</dbReference>
<organism evidence="1 2">
    <name type="scientific">Microthyrium microscopicum</name>
    <dbReference type="NCBI Taxonomy" id="703497"/>
    <lineage>
        <taxon>Eukaryota</taxon>
        <taxon>Fungi</taxon>
        <taxon>Dikarya</taxon>
        <taxon>Ascomycota</taxon>
        <taxon>Pezizomycotina</taxon>
        <taxon>Dothideomycetes</taxon>
        <taxon>Dothideomycetes incertae sedis</taxon>
        <taxon>Microthyriales</taxon>
        <taxon>Microthyriaceae</taxon>
        <taxon>Microthyrium</taxon>
    </lineage>
</organism>
<name>A0A6A6UJJ1_9PEZI</name>
<evidence type="ECO:0000313" key="2">
    <source>
        <dbReference type="Proteomes" id="UP000799302"/>
    </source>
</evidence>
<sequence>MLHLVTVAFQIQLDQVIEEQTRIRSLLNLTVVGTQYATCCHSGLVKQKAALLKNWGLSTSEKKHASDVFIEYSTYSVACGGKHTYLVSKRLWNESTVTWPTSLPTPSFQSFESKYEASKTLDPADLEAYELLINPKCEENKEWERFLRKSSCTIEGGRATFFYSPVPTQRDLCDPVPTQRITKRTEQDGRHTFQRH</sequence>
<keyword evidence="2" id="KW-1185">Reference proteome</keyword>
<proteinExistence type="predicted"/>
<accession>A0A6A6UJJ1</accession>